<dbReference type="EMBL" id="KN822023">
    <property type="protein sequence ID" value="KIM65283.1"/>
    <property type="molecule type" value="Genomic_DNA"/>
</dbReference>
<dbReference type="InParanoid" id="A0A0C2ZUW5"/>
<accession>A0A0C2ZUW5</accession>
<keyword evidence="3" id="KW-1185">Reference proteome</keyword>
<gene>
    <name evidence="2" type="ORF">SCLCIDRAFT_538495</name>
</gene>
<dbReference type="Proteomes" id="UP000053989">
    <property type="component" value="Unassembled WGS sequence"/>
</dbReference>
<feature type="compositionally biased region" description="Polar residues" evidence="1">
    <location>
        <begin position="30"/>
        <end position="48"/>
    </location>
</feature>
<organism evidence="2 3">
    <name type="scientific">Scleroderma citrinum Foug A</name>
    <dbReference type="NCBI Taxonomy" id="1036808"/>
    <lineage>
        <taxon>Eukaryota</taxon>
        <taxon>Fungi</taxon>
        <taxon>Dikarya</taxon>
        <taxon>Basidiomycota</taxon>
        <taxon>Agaricomycotina</taxon>
        <taxon>Agaricomycetes</taxon>
        <taxon>Agaricomycetidae</taxon>
        <taxon>Boletales</taxon>
        <taxon>Sclerodermatineae</taxon>
        <taxon>Sclerodermataceae</taxon>
        <taxon>Scleroderma</taxon>
    </lineage>
</organism>
<evidence type="ECO:0000313" key="3">
    <source>
        <dbReference type="Proteomes" id="UP000053989"/>
    </source>
</evidence>
<proteinExistence type="predicted"/>
<sequence>MTGTNQVPLGTKTKWGEGFSGSKSLPPLDTNVSDTTSTPSHAKTSENPSMPPPPARSYSMAEQNDTPLTPAVLSLPNLRPKRKREVPDEKYDAFKEYVKTWERAVRARFHLSEAEMNRDRWYRTQKSPCYARIGNKGIDILEAKRAEFDNEYSVQRDKLNTAIKSLVEHHQSNMSSIDIGQRYNVSEETNRFVAESKAFASQISTVIEDLKNRDIPMRDGSPMQVEEGSSPPKDEWQILQRRVAEMEETVDLLGTEFTVSLDVREMVDKIFDSKVAELLEARKQEAQRMAQESPPQIVIPPECLQKLDETQPDCRKCPARKHA</sequence>
<reference evidence="2 3" key="1">
    <citation type="submission" date="2014-04" db="EMBL/GenBank/DDBJ databases">
        <authorList>
            <consortium name="DOE Joint Genome Institute"/>
            <person name="Kuo A."/>
            <person name="Kohler A."/>
            <person name="Nagy L.G."/>
            <person name="Floudas D."/>
            <person name="Copeland A."/>
            <person name="Barry K.W."/>
            <person name="Cichocki N."/>
            <person name="Veneault-Fourrey C."/>
            <person name="LaButti K."/>
            <person name="Lindquist E.A."/>
            <person name="Lipzen A."/>
            <person name="Lundell T."/>
            <person name="Morin E."/>
            <person name="Murat C."/>
            <person name="Sun H."/>
            <person name="Tunlid A."/>
            <person name="Henrissat B."/>
            <person name="Grigoriev I.V."/>
            <person name="Hibbett D.S."/>
            <person name="Martin F."/>
            <person name="Nordberg H.P."/>
            <person name="Cantor M.N."/>
            <person name="Hua S.X."/>
        </authorList>
    </citation>
    <scope>NUCLEOTIDE SEQUENCE [LARGE SCALE GENOMIC DNA]</scope>
    <source>
        <strain evidence="2 3">Foug A</strain>
    </source>
</reference>
<reference evidence="3" key="2">
    <citation type="submission" date="2015-01" db="EMBL/GenBank/DDBJ databases">
        <title>Evolutionary Origins and Diversification of the Mycorrhizal Mutualists.</title>
        <authorList>
            <consortium name="DOE Joint Genome Institute"/>
            <consortium name="Mycorrhizal Genomics Consortium"/>
            <person name="Kohler A."/>
            <person name="Kuo A."/>
            <person name="Nagy L.G."/>
            <person name="Floudas D."/>
            <person name="Copeland A."/>
            <person name="Barry K.W."/>
            <person name="Cichocki N."/>
            <person name="Veneault-Fourrey C."/>
            <person name="LaButti K."/>
            <person name="Lindquist E.A."/>
            <person name="Lipzen A."/>
            <person name="Lundell T."/>
            <person name="Morin E."/>
            <person name="Murat C."/>
            <person name="Riley R."/>
            <person name="Ohm R."/>
            <person name="Sun H."/>
            <person name="Tunlid A."/>
            <person name="Henrissat B."/>
            <person name="Grigoriev I.V."/>
            <person name="Hibbett D.S."/>
            <person name="Martin F."/>
        </authorList>
    </citation>
    <scope>NUCLEOTIDE SEQUENCE [LARGE SCALE GENOMIC DNA]</scope>
    <source>
        <strain evidence="3">Foug A</strain>
    </source>
</reference>
<feature type="region of interest" description="Disordered" evidence="1">
    <location>
        <begin position="214"/>
        <end position="233"/>
    </location>
</feature>
<name>A0A0C2ZUW5_9AGAM</name>
<dbReference type="HOGENOM" id="CLU_860958_0_0_1"/>
<dbReference type="AlphaFoldDB" id="A0A0C2ZUW5"/>
<dbReference type="STRING" id="1036808.A0A0C2ZUW5"/>
<feature type="region of interest" description="Disordered" evidence="1">
    <location>
        <begin position="1"/>
        <end position="86"/>
    </location>
</feature>
<evidence type="ECO:0000313" key="2">
    <source>
        <dbReference type="EMBL" id="KIM65283.1"/>
    </source>
</evidence>
<protein>
    <submittedName>
        <fullName evidence="2">Uncharacterized protein</fullName>
    </submittedName>
</protein>
<evidence type="ECO:0000256" key="1">
    <source>
        <dbReference type="SAM" id="MobiDB-lite"/>
    </source>
</evidence>
<dbReference type="OrthoDB" id="2670062at2759"/>